<dbReference type="PANTHER" id="PTHR43861">
    <property type="entry name" value="TRANS-ACONITATE 2-METHYLTRANSFERASE-RELATED"/>
    <property type="match status" value="1"/>
</dbReference>
<reference evidence="4" key="1">
    <citation type="submission" date="2021-02" db="EMBL/GenBank/DDBJ databases">
        <title>Phycicoccus sp. MQZ13P-5T, whole genome shotgun sequence.</title>
        <authorList>
            <person name="Tuo L."/>
        </authorList>
    </citation>
    <scope>NUCLEOTIDE SEQUENCE</scope>
    <source>
        <strain evidence="4">MQZ13P-5</strain>
    </source>
</reference>
<sequence length="227" mass="23985">MTTHDAHHTSGHDHGPAVRHEHGYALRDDESVWDARYSELDRVWSGEPNLALTVEAATLAPGRALDVGCGEGADAVWLATRGWEVTALDPSGVALARARAAAESVRVSVRWVHAGLAEADLPVGGFDLVSVFYPALDLETGPVGRLASLVAPGGTLLFVHHAEVDRERALEHGFDPDLLLSPEGMAAGLGDGWSVTGPEKRPRSVSGGAGAHHHDDLVVRAVRTTDT</sequence>
<evidence type="ECO:0000256" key="2">
    <source>
        <dbReference type="SAM" id="MobiDB-lite"/>
    </source>
</evidence>
<dbReference type="RefSeq" id="WP_204132302.1">
    <property type="nucleotide sequence ID" value="NZ_JAFDVD010000017.1"/>
</dbReference>
<name>A0ABS2CPL9_9MICO</name>
<dbReference type="Proteomes" id="UP001430172">
    <property type="component" value="Unassembled WGS sequence"/>
</dbReference>
<dbReference type="GO" id="GO:0032259">
    <property type="term" value="P:methylation"/>
    <property type="evidence" value="ECO:0007669"/>
    <property type="project" value="UniProtKB-KW"/>
</dbReference>
<keyword evidence="5" id="KW-1185">Reference proteome</keyword>
<dbReference type="Pfam" id="PF13649">
    <property type="entry name" value="Methyltransf_25"/>
    <property type="match status" value="1"/>
</dbReference>
<feature type="domain" description="Methyltransferase" evidence="3">
    <location>
        <begin position="65"/>
        <end position="137"/>
    </location>
</feature>
<dbReference type="InterPro" id="IPR029063">
    <property type="entry name" value="SAM-dependent_MTases_sf"/>
</dbReference>
<feature type="region of interest" description="Disordered" evidence="2">
    <location>
        <begin position="1"/>
        <end position="20"/>
    </location>
</feature>
<gene>
    <name evidence="4" type="ORF">JQN70_15695</name>
</gene>
<evidence type="ECO:0000256" key="1">
    <source>
        <dbReference type="ARBA" id="ARBA00022679"/>
    </source>
</evidence>
<dbReference type="CDD" id="cd02440">
    <property type="entry name" value="AdoMet_MTases"/>
    <property type="match status" value="1"/>
</dbReference>
<keyword evidence="4" id="KW-0489">Methyltransferase</keyword>
<dbReference type="InterPro" id="IPR041698">
    <property type="entry name" value="Methyltransf_25"/>
</dbReference>
<evidence type="ECO:0000259" key="3">
    <source>
        <dbReference type="Pfam" id="PF13649"/>
    </source>
</evidence>
<proteinExistence type="predicted"/>
<dbReference type="PANTHER" id="PTHR43861:SF3">
    <property type="entry name" value="PUTATIVE (AFU_ORTHOLOGUE AFUA_2G14390)-RELATED"/>
    <property type="match status" value="1"/>
</dbReference>
<evidence type="ECO:0000313" key="5">
    <source>
        <dbReference type="Proteomes" id="UP001430172"/>
    </source>
</evidence>
<dbReference type="EMBL" id="JAFDVD010000017">
    <property type="protein sequence ID" value="MBM6401840.1"/>
    <property type="molecule type" value="Genomic_DNA"/>
</dbReference>
<protein>
    <submittedName>
        <fullName evidence="4">Class I SAM-dependent methyltransferase</fullName>
    </submittedName>
</protein>
<dbReference type="Gene3D" id="3.40.50.150">
    <property type="entry name" value="Vaccinia Virus protein VP39"/>
    <property type="match status" value="1"/>
</dbReference>
<comment type="caution">
    <text evidence="4">The sequence shown here is derived from an EMBL/GenBank/DDBJ whole genome shotgun (WGS) entry which is preliminary data.</text>
</comment>
<dbReference type="SUPFAM" id="SSF53335">
    <property type="entry name" value="S-adenosyl-L-methionine-dependent methyltransferases"/>
    <property type="match status" value="1"/>
</dbReference>
<keyword evidence="1" id="KW-0808">Transferase</keyword>
<accession>A0ABS2CPL9</accession>
<dbReference type="GO" id="GO:0008168">
    <property type="term" value="F:methyltransferase activity"/>
    <property type="evidence" value="ECO:0007669"/>
    <property type="project" value="UniProtKB-KW"/>
</dbReference>
<organism evidence="4 5">
    <name type="scientific">Phycicoccus sonneratiae</name>
    <dbReference type="NCBI Taxonomy" id="2807628"/>
    <lineage>
        <taxon>Bacteria</taxon>
        <taxon>Bacillati</taxon>
        <taxon>Actinomycetota</taxon>
        <taxon>Actinomycetes</taxon>
        <taxon>Micrococcales</taxon>
        <taxon>Intrasporangiaceae</taxon>
        <taxon>Phycicoccus</taxon>
    </lineage>
</organism>
<evidence type="ECO:0000313" key="4">
    <source>
        <dbReference type="EMBL" id="MBM6401840.1"/>
    </source>
</evidence>